<keyword evidence="2" id="KW-0378">Hydrolase</keyword>
<proteinExistence type="predicted"/>
<dbReference type="InterPro" id="IPR008538">
    <property type="entry name" value="Uma2"/>
</dbReference>
<gene>
    <name evidence="2" type="ORF">FWJ32_05315</name>
</gene>
<dbReference type="Proteomes" id="UP000322976">
    <property type="component" value="Unassembled WGS sequence"/>
</dbReference>
<evidence type="ECO:0000259" key="1">
    <source>
        <dbReference type="Pfam" id="PF05685"/>
    </source>
</evidence>
<dbReference type="Pfam" id="PF05685">
    <property type="entry name" value="Uma2"/>
    <property type="match status" value="1"/>
</dbReference>
<dbReference type="PANTHER" id="PTHR36558:SF1">
    <property type="entry name" value="RESTRICTION ENDONUCLEASE DOMAIN-CONTAINING PROTEIN-RELATED"/>
    <property type="match status" value="1"/>
</dbReference>
<dbReference type="EMBL" id="VTPS01000006">
    <property type="protein sequence ID" value="TZE82427.1"/>
    <property type="molecule type" value="Genomic_DNA"/>
</dbReference>
<dbReference type="CDD" id="cd06260">
    <property type="entry name" value="DUF820-like"/>
    <property type="match status" value="1"/>
</dbReference>
<name>A0A5D8QDI4_9THEO</name>
<evidence type="ECO:0000313" key="2">
    <source>
        <dbReference type="EMBL" id="TZE82427.1"/>
    </source>
</evidence>
<reference evidence="2 3" key="1">
    <citation type="submission" date="2019-08" db="EMBL/GenBank/DDBJ databases">
        <title>Calorimonas adulescens gen. nov., sp. nov., an anaerobic thermophilic bacterium from Sakhalin hot spring.</title>
        <authorList>
            <person name="Khomyakova M.A."/>
            <person name="Merkel A.Y."/>
            <person name="Novikov A."/>
            <person name="Bonch-Osmolovskaya E.A."/>
            <person name="Slobodkin A.I."/>
        </authorList>
    </citation>
    <scope>NUCLEOTIDE SEQUENCE [LARGE SCALE GENOMIC DNA]</scope>
    <source>
        <strain evidence="2 3">A05MB</strain>
    </source>
</reference>
<dbReference type="SUPFAM" id="SSF52980">
    <property type="entry name" value="Restriction endonuclease-like"/>
    <property type="match status" value="1"/>
</dbReference>
<accession>A0A5D8QDI4</accession>
<dbReference type="PANTHER" id="PTHR36558">
    <property type="entry name" value="GLR1098 PROTEIN"/>
    <property type="match status" value="1"/>
</dbReference>
<dbReference type="InterPro" id="IPR011335">
    <property type="entry name" value="Restrct_endonuc-II-like"/>
</dbReference>
<evidence type="ECO:0000313" key="3">
    <source>
        <dbReference type="Proteomes" id="UP000322976"/>
    </source>
</evidence>
<protein>
    <submittedName>
        <fullName evidence="2">Uma2 family endonuclease</fullName>
    </submittedName>
</protein>
<dbReference type="RefSeq" id="WP_149544939.1">
    <property type="nucleotide sequence ID" value="NZ_VTPS01000006.1"/>
</dbReference>
<dbReference type="InterPro" id="IPR012296">
    <property type="entry name" value="Nuclease_put_TT1808"/>
</dbReference>
<keyword evidence="2" id="KW-0255">Endonuclease</keyword>
<organism evidence="2 3">
    <name type="scientific">Calorimonas adulescens</name>
    <dbReference type="NCBI Taxonomy" id="2606906"/>
    <lineage>
        <taxon>Bacteria</taxon>
        <taxon>Bacillati</taxon>
        <taxon>Bacillota</taxon>
        <taxon>Clostridia</taxon>
        <taxon>Thermoanaerobacterales</taxon>
        <taxon>Thermoanaerobacteraceae</taxon>
        <taxon>Calorimonas</taxon>
    </lineage>
</organism>
<feature type="domain" description="Putative restriction endonuclease" evidence="1">
    <location>
        <begin position="16"/>
        <end position="176"/>
    </location>
</feature>
<keyword evidence="2" id="KW-0540">Nuclease</keyword>
<comment type="caution">
    <text evidence="2">The sequence shown here is derived from an EMBL/GenBank/DDBJ whole genome shotgun (WGS) entry which is preliminary data.</text>
</comment>
<dbReference type="Gene3D" id="3.90.1570.10">
    <property type="entry name" value="tt1808, chain A"/>
    <property type="match status" value="1"/>
</dbReference>
<keyword evidence="3" id="KW-1185">Reference proteome</keyword>
<dbReference type="AlphaFoldDB" id="A0A5D8QDI4"/>
<sequence length="194" mass="22411">MSTPEKELKKGYTYGDYLKWDEDERWEIVEGEAYNMSPSPSRLHQAILRELLYQFTAYLHDKTCEVYSAPFDVRLPKEQESEEDIDTVVQPDIVVVCDPAKLDDRGCKGAPDLVIEIVSPHTIKKDLKIKLGLYEKAGVKEYWIVYPEDGVVMVFKMGDDNKYGRPYVYGDEDSVRVGIFDDLVVDLKQVFKKE</sequence>
<dbReference type="GO" id="GO:0004519">
    <property type="term" value="F:endonuclease activity"/>
    <property type="evidence" value="ECO:0007669"/>
    <property type="project" value="UniProtKB-KW"/>
</dbReference>